<evidence type="ECO:0000256" key="1">
    <source>
        <dbReference type="ARBA" id="ARBA00022801"/>
    </source>
</evidence>
<accession>A0A516V4M9</accession>
<dbReference type="InterPro" id="IPR029058">
    <property type="entry name" value="AB_hydrolase_fold"/>
</dbReference>
<dbReference type="SUPFAM" id="SSF82171">
    <property type="entry name" value="DPP6 N-terminal domain-like"/>
    <property type="match status" value="1"/>
</dbReference>
<dbReference type="AlphaFoldDB" id="A0A516V4M9"/>
<feature type="chain" id="PRO_5022109706" evidence="2">
    <location>
        <begin position="24"/>
        <end position="661"/>
    </location>
</feature>
<gene>
    <name evidence="4" type="ORF">FNZ56_05925</name>
</gene>
<dbReference type="GO" id="GO:0004252">
    <property type="term" value="F:serine-type endopeptidase activity"/>
    <property type="evidence" value="ECO:0007669"/>
    <property type="project" value="TreeGrafter"/>
</dbReference>
<evidence type="ECO:0000256" key="2">
    <source>
        <dbReference type="SAM" id="SignalP"/>
    </source>
</evidence>
<keyword evidence="5" id="KW-1185">Reference proteome</keyword>
<dbReference type="PANTHER" id="PTHR42776:SF27">
    <property type="entry name" value="DIPEPTIDYL PEPTIDASE FAMILY MEMBER 6"/>
    <property type="match status" value="1"/>
</dbReference>
<dbReference type="GO" id="GO:0006508">
    <property type="term" value="P:proteolysis"/>
    <property type="evidence" value="ECO:0007669"/>
    <property type="project" value="InterPro"/>
</dbReference>
<dbReference type="OrthoDB" id="4269629at2"/>
<evidence type="ECO:0000313" key="5">
    <source>
        <dbReference type="Proteomes" id="UP000315891"/>
    </source>
</evidence>
<dbReference type="Proteomes" id="UP000315891">
    <property type="component" value="Chromosome"/>
</dbReference>
<dbReference type="EMBL" id="CP041742">
    <property type="protein sequence ID" value="QDQ73437.1"/>
    <property type="molecule type" value="Genomic_DNA"/>
</dbReference>
<dbReference type="PANTHER" id="PTHR42776">
    <property type="entry name" value="SERINE PEPTIDASE S9 FAMILY MEMBER"/>
    <property type="match status" value="1"/>
</dbReference>
<proteinExistence type="predicted"/>
<dbReference type="RefSeq" id="WP_143878949.1">
    <property type="nucleotide sequence ID" value="NZ_BAABLZ010000001.1"/>
</dbReference>
<dbReference type="Pfam" id="PF00326">
    <property type="entry name" value="Peptidase_S9"/>
    <property type="match status" value="1"/>
</dbReference>
<feature type="domain" description="Peptidase S9 prolyl oligopeptidase catalytic" evidence="3">
    <location>
        <begin position="441"/>
        <end position="652"/>
    </location>
</feature>
<dbReference type="InterPro" id="IPR001375">
    <property type="entry name" value="Peptidase_S9_cat"/>
</dbReference>
<keyword evidence="1" id="KW-0378">Hydrolase</keyword>
<organism evidence="4 5">
    <name type="scientific">Pseudoluteimonas lycopersici</name>
    <dbReference type="NCBI Taxonomy" id="1324796"/>
    <lineage>
        <taxon>Bacteria</taxon>
        <taxon>Pseudomonadati</taxon>
        <taxon>Pseudomonadota</taxon>
        <taxon>Gammaproteobacteria</taxon>
        <taxon>Lysobacterales</taxon>
        <taxon>Lysobacteraceae</taxon>
        <taxon>Pseudoluteimonas</taxon>
    </lineage>
</organism>
<dbReference type="SUPFAM" id="SSF53474">
    <property type="entry name" value="alpha/beta-Hydrolases"/>
    <property type="match status" value="1"/>
</dbReference>
<keyword evidence="2" id="KW-0732">Signal</keyword>
<name>A0A516V4M9_9GAMM</name>
<evidence type="ECO:0000259" key="3">
    <source>
        <dbReference type="Pfam" id="PF00326"/>
    </source>
</evidence>
<dbReference type="Gene3D" id="3.40.50.1820">
    <property type="entry name" value="alpha/beta hydrolase"/>
    <property type="match status" value="1"/>
</dbReference>
<feature type="signal peptide" evidence="2">
    <location>
        <begin position="1"/>
        <end position="23"/>
    </location>
</feature>
<sequence length="661" mass="71529">MAPRFLAIAALFAATMTATPAMADEPLPIRDFIHHPEYSTAKISPDGRFLALAMQQEAQKVLAVLTLQDMKVIRITRLTGGESVGAFYWVGSNRLMYTSTKNFGSLAAPFGTGAWYAMDADGGHPRTLVSYSSDANTGRNRMVHYGQVFEMLDPNPAGEGNAIMQIVENSPGGRNQVVSLDALTGRRNELARAPRDNCAMILDEKRQPRYANCSDDKDDAGNYKQHSELYRRGDDGNWTLLGKRDDSRQVTVMGTAADGRIYALSSDAGKPEEFGLLDPATDSFKSLYADPAASPSEFVVASDASTVLAVVTAAGGPHVEMVEANNPDVAVYASLGKAFPGELVDLTSATLDGKKIVVSVRSDTDPGQLYLFDRDSGSVRFLMKGAPQIDPARMAKTIPFSFKARDGLTLYGYMTMPPGGGKGLPTIINPHGGPIGIRDDWGFNGEAQLLASRGYLVVQLNYRGSGGYGQAFEDRGHGEWGAKMQDDLTDVTHWVAAQGYADPSRICIYGGSYGGYASLMGVAKEPDLYKCAVGYAGVYDLDMMYHEGDVSERESGKRYLRRTIGTDETQLHARSPAMLADWIKVPVFLAAGLKDERAPPEQTAAMRDALKAAGHPAEEVILEPNEMHGFYAEDAQLNLYTKMLAFFDKYIGAGSRAAASK</sequence>
<dbReference type="InterPro" id="IPR011042">
    <property type="entry name" value="6-blade_b-propeller_TolB-like"/>
</dbReference>
<reference evidence="4 5" key="1">
    <citation type="submission" date="2019-07" db="EMBL/GenBank/DDBJ databases">
        <title>Lysobacter weifangensis sp. nov., isolated from bensulfuron-methyl contaminated farmland soil.</title>
        <authorList>
            <person name="Zhao H."/>
        </authorList>
    </citation>
    <scope>NUCLEOTIDE SEQUENCE [LARGE SCALE GENOMIC DNA]</scope>
    <source>
        <strain evidence="4 5">CC-Bw-6</strain>
    </source>
</reference>
<evidence type="ECO:0000313" key="4">
    <source>
        <dbReference type="EMBL" id="QDQ73437.1"/>
    </source>
</evidence>
<dbReference type="Gene3D" id="2.120.10.30">
    <property type="entry name" value="TolB, C-terminal domain"/>
    <property type="match status" value="1"/>
</dbReference>
<protein>
    <submittedName>
        <fullName evidence="4">S9 family peptidase</fullName>
    </submittedName>
</protein>